<keyword evidence="1" id="KW-0812">Transmembrane</keyword>
<evidence type="ECO:0000256" key="1">
    <source>
        <dbReference type="SAM" id="Phobius"/>
    </source>
</evidence>
<keyword evidence="1" id="KW-0472">Membrane</keyword>
<sequence>MRERVSALMKKEAKHIAGISLGVMGVGFAATLPVAATAWGAFLQGGFEAGVVGGLADWFAVSALFRHPLGIPIPHTALLPRNREKITRALVHTVENELLSKATIRMRLEQIPFLSKALELAEAHLESQAVRSALVFAAKQALKAVDPQQLAPWLAEAARSGLQELDTERLLQGVVAQVQEQAYDAKAFDFVLDKVDGWALKRETRDQLGGMAIKAFEGLQAGGFMQFAVNAFIGMLSEEKIGGILQNFILSYTEQLRTSGHPRRTAVLGYIRQELDKLGEQPQLLSELERLKEKLPDMLALDEKLEALLRRLLDKAEAFVDSPEFAERYALPAVRRVLASVRDNEERLQAGESWVREQILDYVEHNHGKIGQLVKENLDKLDNDKLIEMMEDRVGKDLQWIRVNGAICGFLIGLGLAGLKLLF</sequence>
<evidence type="ECO:0000313" key="2">
    <source>
        <dbReference type="EMBL" id="TFE89257.1"/>
    </source>
</evidence>
<accession>A0A4Y8Q558</accession>
<name>A0A4Y8Q558_9BACL</name>
<dbReference type="PANTHER" id="PTHR38442">
    <property type="entry name" value="INNER MEMBRANE PROTEIN-RELATED"/>
    <property type="match status" value="1"/>
</dbReference>
<evidence type="ECO:0008006" key="4">
    <source>
        <dbReference type="Google" id="ProtNLM"/>
    </source>
</evidence>
<dbReference type="PANTHER" id="PTHR38442:SF1">
    <property type="entry name" value="INNER MEMBRANE PROTEIN"/>
    <property type="match status" value="1"/>
</dbReference>
<proteinExistence type="predicted"/>
<dbReference type="OrthoDB" id="9769590at2"/>
<dbReference type="InterPro" id="IPR007383">
    <property type="entry name" value="DUF445"/>
</dbReference>
<comment type="caution">
    <text evidence="2">The sequence shown here is derived from an EMBL/GenBank/DDBJ whole genome shotgun (WGS) entry which is preliminary data.</text>
</comment>
<reference evidence="2 3" key="1">
    <citation type="submission" date="2017-03" db="EMBL/GenBank/DDBJ databases">
        <title>Isolation of Levoglucosan Utilizing Bacteria.</title>
        <authorList>
            <person name="Arya A.S."/>
        </authorList>
    </citation>
    <scope>NUCLEOTIDE SEQUENCE [LARGE SCALE GENOMIC DNA]</scope>
    <source>
        <strain evidence="2 3">MEC069</strain>
    </source>
</reference>
<evidence type="ECO:0000313" key="3">
    <source>
        <dbReference type="Proteomes" id="UP000298246"/>
    </source>
</evidence>
<dbReference type="EMBL" id="MYFO01000007">
    <property type="protein sequence ID" value="TFE89257.1"/>
    <property type="molecule type" value="Genomic_DNA"/>
</dbReference>
<gene>
    <name evidence="2" type="ORF">B5M42_07275</name>
</gene>
<dbReference type="Pfam" id="PF04286">
    <property type="entry name" value="DUF445"/>
    <property type="match status" value="1"/>
</dbReference>
<dbReference type="Proteomes" id="UP000298246">
    <property type="component" value="Unassembled WGS sequence"/>
</dbReference>
<organism evidence="2 3">
    <name type="scientific">Paenibacillus athensensis</name>
    <dbReference type="NCBI Taxonomy" id="1967502"/>
    <lineage>
        <taxon>Bacteria</taxon>
        <taxon>Bacillati</taxon>
        <taxon>Bacillota</taxon>
        <taxon>Bacilli</taxon>
        <taxon>Bacillales</taxon>
        <taxon>Paenibacillaceae</taxon>
        <taxon>Paenibacillus</taxon>
    </lineage>
</organism>
<dbReference type="AlphaFoldDB" id="A0A4Y8Q558"/>
<protein>
    <recommendedName>
        <fullName evidence="4">DUF445 domain-containing protein</fullName>
    </recommendedName>
</protein>
<keyword evidence="3" id="KW-1185">Reference proteome</keyword>
<keyword evidence="1" id="KW-1133">Transmembrane helix</keyword>
<dbReference type="GO" id="GO:0005886">
    <property type="term" value="C:plasma membrane"/>
    <property type="evidence" value="ECO:0007669"/>
    <property type="project" value="TreeGrafter"/>
</dbReference>
<feature type="transmembrane region" description="Helical" evidence="1">
    <location>
        <begin position="21"/>
        <end position="41"/>
    </location>
</feature>
<feature type="transmembrane region" description="Helical" evidence="1">
    <location>
        <begin position="400"/>
        <end position="422"/>
    </location>
</feature>